<sequence length="189" mass="20814">MASFRILTHPEHGTRAVKIGWSWPAFFFGLFWALYKRMWLLAASLFGFIVLSSVFIPATQGGQLISNILFLGLNLTISLKGNLWYASLLETQGYQEQAQVSARNPDDALAVYANSQKASAADIRDHEQGGARSQDQDPWGDQRDERETERERKDGRGDRVEKDERDDDDNGDGGSGGKGGGNATGTFIG</sequence>
<dbReference type="EMBL" id="JAUORK010000002">
    <property type="protein sequence ID" value="MDO6670933.1"/>
    <property type="molecule type" value="Genomic_DNA"/>
</dbReference>
<accession>A0AAP4TWB0</accession>
<evidence type="ECO:0000313" key="4">
    <source>
        <dbReference type="Proteomes" id="UP001170481"/>
    </source>
</evidence>
<evidence type="ECO:0000313" key="3">
    <source>
        <dbReference type="EMBL" id="MDO6670933.1"/>
    </source>
</evidence>
<feature type="transmembrane region" description="Helical" evidence="2">
    <location>
        <begin position="16"/>
        <end position="34"/>
    </location>
</feature>
<reference evidence="3" key="1">
    <citation type="submission" date="2023-07" db="EMBL/GenBank/DDBJ databases">
        <title>Genome content predicts the carbon catabolic preferences of heterotrophic bacteria.</title>
        <authorList>
            <person name="Gralka M."/>
        </authorList>
    </citation>
    <scope>NUCLEOTIDE SEQUENCE</scope>
    <source>
        <strain evidence="3">C2R13</strain>
    </source>
</reference>
<gene>
    <name evidence="3" type="ORF">Q4535_02260</name>
</gene>
<feature type="compositionally biased region" description="Gly residues" evidence="1">
    <location>
        <begin position="172"/>
        <end position="189"/>
    </location>
</feature>
<dbReference type="Pfam" id="PF10947">
    <property type="entry name" value="DUF2628"/>
    <property type="match status" value="1"/>
</dbReference>
<keyword evidence="2" id="KW-0472">Membrane</keyword>
<feature type="compositionally biased region" description="Basic and acidic residues" evidence="1">
    <location>
        <begin position="140"/>
        <end position="163"/>
    </location>
</feature>
<proteinExistence type="predicted"/>
<organism evidence="3 4">
    <name type="scientific">Cobetia amphilecti</name>
    <dbReference type="NCBI Taxonomy" id="1055104"/>
    <lineage>
        <taxon>Bacteria</taxon>
        <taxon>Pseudomonadati</taxon>
        <taxon>Pseudomonadota</taxon>
        <taxon>Gammaproteobacteria</taxon>
        <taxon>Oceanospirillales</taxon>
        <taxon>Halomonadaceae</taxon>
        <taxon>Cobetia</taxon>
    </lineage>
</organism>
<keyword evidence="2" id="KW-1133">Transmembrane helix</keyword>
<evidence type="ECO:0000256" key="1">
    <source>
        <dbReference type="SAM" id="MobiDB-lite"/>
    </source>
</evidence>
<evidence type="ECO:0000256" key="2">
    <source>
        <dbReference type="SAM" id="Phobius"/>
    </source>
</evidence>
<dbReference type="Proteomes" id="UP001170481">
    <property type="component" value="Unassembled WGS sequence"/>
</dbReference>
<dbReference type="AlphaFoldDB" id="A0AAP4TWB0"/>
<dbReference type="InterPro" id="IPR024399">
    <property type="entry name" value="DUF2628"/>
</dbReference>
<name>A0AAP4TWB0_9GAMM</name>
<keyword evidence="2" id="KW-0812">Transmembrane</keyword>
<feature type="transmembrane region" description="Helical" evidence="2">
    <location>
        <begin position="39"/>
        <end position="58"/>
    </location>
</feature>
<feature type="region of interest" description="Disordered" evidence="1">
    <location>
        <begin position="120"/>
        <end position="189"/>
    </location>
</feature>
<dbReference type="RefSeq" id="WP_216060830.1">
    <property type="nucleotide sequence ID" value="NZ_JAHKQM010000015.1"/>
</dbReference>
<protein>
    <submittedName>
        <fullName evidence="3">DUF2628 domain-containing protein</fullName>
    </submittedName>
</protein>
<comment type="caution">
    <text evidence="3">The sequence shown here is derived from an EMBL/GenBank/DDBJ whole genome shotgun (WGS) entry which is preliminary data.</text>
</comment>